<name>X1UTE7_9ZZZZ</name>
<accession>X1UTE7</accession>
<dbReference type="AlphaFoldDB" id="X1UTE7"/>
<organism evidence="1">
    <name type="scientific">marine sediment metagenome</name>
    <dbReference type="NCBI Taxonomy" id="412755"/>
    <lineage>
        <taxon>unclassified sequences</taxon>
        <taxon>metagenomes</taxon>
        <taxon>ecological metagenomes</taxon>
    </lineage>
</organism>
<evidence type="ECO:0000313" key="1">
    <source>
        <dbReference type="EMBL" id="GAI95604.1"/>
    </source>
</evidence>
<dbReference type="EMBL" id="BARW01016827">
    <property type="protein sequence ID" value="GAI95604.1"/>
    <property type="molecule type" value="Genomic_DNA"/>
</dbReference>
<comment type="caution">
    <text evidence="1">The sequence shown here is derived from an EMBL/GenBank/DDBJ whole genome shotgun (WGS) entry which is preliminary data.</text>
</comment>
<proteinExistence type="predicted"/>
<gene>
    <name evidence="1" type="ORF">S12H4_29204</name>
</gene>
<feature type="non-terminal residue" evidence="1">
    <location>
        <position position="1"/>
    </location>
</feature>
<reference evidence="1" key="1">
    <citation type="journal article" date="2014" name="Front. Microbiol.">
        <title>High frequency of phylogenetically diverse reductive dehalogenase-homologous genes in deep subseafloor sedimentary metagenomes.</title>
        <authorList>
            <person name="Kawai M."/>
            <person name="Futagami T."/>
            <person name="Toyoda A."/>
            <person name="Takaki Y."/>
            <person name="Nishi S."/>
            <person name="Hori S."/>
            <person name="Arai W."/>
            <person name="Tsubouchi T."/>
            <person name="Morono Y."/>
            <person name="Uchiyama I."/>
            <person name="Ito T."/>
            <person name="Fujiyama A."/>
            <person name="Inagaki F."/>
            <person name="Takami H."/>
        </authorList>
    </citation>
    <scope>NUCLEOTIDE SEQUENCE</scope>
    <source>
        <strain evidence="1">Expedition CK06-06</strain>
    </source>
</reference>
<sequence>IGVTHTGQPGPEIRLIFEGNIFLMPFLNIATV</sequence>
<protein>
    <submittedName>
        <fullName evidence="1">Uncharacterized protein</fullName>
    </submittedName>
</protein>